<dbReference type="STRING" id="1503961.SAMN05421736_1591"/>
<gene>
    <name evidence="1" type="ORF">SAMN05421736_1591</name>
</gene>
<dbReference type="Proteomes" id="UP000198935">
    <property type="component" value="Unassembled WGS sequence"/>
</dbReference>
<dbReference type="AlphaFoldDB" id="A0A1H3V3H8"/>
<reference evidence="2" key="1">
    <citation type="submission" date="2016-10" db="EMBL/GenBank/DDBJ databases">
        <authorList>
            <person name="Varghese N."/>
            <person name="Submissions S."/>
        </authorList>
    </citation>
    <scope>NUCLEOTIDE SEQUENCE [LARGE SCALE GENOMIC DNA]</scope>
    <source>
        <strain evidence="2">SP</strain>
    </source>
</reference>
<feature type="non-terminal residue" evidence="1">
    <location>
        <position position="73"/>
    </location>
</feature>
<proteinExistence type="predicted"/>
<protein>
    <submittedName>
        <fullName evidence="1">Uncharacterized protein</fullName>
    </submittedName>
</protein>
<evidence type="ECO:0000313" key="1">
    <source>
        <dbReference type="EMBL" id="SDZ69263.1"/>
    </source>
</evidence>
<dbReference type="EMBL" id="FNPI01000059">
    <property type="protein sequence ID" value="SDZ69263.1"/>
    <property type="molecule type" value="Genomic_DNA"/>
</dbReference>
<sequence>MDLADQLSRGLAEIKSGKAWNAATGTFSTQKLKMDWTKPVAVAWQKRLMQKEKQDFCTYEESMGEDKSWLESA</sequence>
<keyword evidence="2" id="KW-1185">Reference proteome</keyword>
<organism evidence="1 2">
    <name type="scientific">Evansella caseinilytica</name>
    <dbReference type="NCBI Taxonomy" id="1503961"/>
    <lineage>
        <taxon>Bacteria</taxon>
        <taxon>Bacillati</taxon>
        <taxon>Bacillota</taxon>
        <taxon>Bacilli</taxon>
        <taxon>Bacillales</taxon>
        <taxon>Bacillaceae</taxon>
        <taxon>Evansella</taxon>
    </lineage>
</organism>
<name>A0A1H3V3H8_9BACI</name>
<accession>A0A1H3V3H8</accession>
<evidence type="ECO:0000313" key="2">
    <source>
        <dbReference type="Proteomes" id="UP000198935"/>
    </source>
</evidence>